<dbReference type="EMBL" id="CP002345">
    <property type="protein sequence ID" value="ADQ78505.1"/>
    <property type="molecule type" value="Genomic_DNA"/>
</dbReference>
<dbReference type="HOGENOM" id="CLU_113204_0_0_10"/>
<name>E4T1B1_PALPW</name>
<evidence type="ECO:0000256" key="1">
    <source>
        <dbReference type="SAM" id="Coils"/>
    </source>
</evidence>
<reference evidence="3 4" key="2">
    <citation type="journal article" date="2011" name="Stand. Genomic Sci.">
        <title>Complete genome sequence of Paludibacter propionicigenes type strain (WB4).</title>
        <authorList>
            <person name="Gronow S."/>
            <person name="Munk C."/>
            <person name="Lapidus A."/>
            <person name="Nolan M."/>
            <person name="Lucas S."/>
            <person name="Hammon N."/>
            <person name="Deshpande S."/>
            <person name="Cheng J.F."/>
            <person name="Tapia R."/>
            <person name="Han C."/>
            <person name="Goodwin L."/>
            <person name="Pitluck S."/>
            <person name="Liolios K."/>
            <person name="Ivanova N."/>
            <person name="Mavromatis K."/>
            <person name="Mikhailova N."/>
            <person name="Pati A."/>
            <person name="Chen A."/>
            <person name="Palaniappan K."/>
            <person name="Land M."/>
            <person name="Hauser L."/>
            <person name="Chang Y.J."/>
            <person name="Jeffries C.D."/>
            <person name="Brambilla E."/>
            <person name="Rohde M."/>
            <person name="Goker M."/>
            <person name="Detter J.C."/>
            <person name="Woyke T."/>
            <person name="Bristow J."/>
            <person name="Eisen J.A."/>
            <person name="Markowitz V."/>
            <person name="Hugenholtz P."/>
            <person name="Kyrpides N.C."/>
            <person name="Klenk H.P."/>
        </authorList>
    </citation>
    <scope>NUCLEOTIDE SEQUENCE [LARGE SCALE GENOMIC DNA]</scope>
    <source>
        <strain evidence="4">DSM 17365 / JCM 13257 / WB4</strain>
    </source>
</reference>
<evidence type="ECO:0000313" key="4">
    <source>
        <dbReference type="Proteomes" id="UP000008718"/>
    </source>
</evidence>
<dbReference type="eggNOG" id="ENOG50331KU">
    <property type="taxonomic scope" value="Bacteria"/>
</dbReference>
<keyword evidence="4" id="KW-1185">Reference proteome</keyword>
<feature type="coiled-coil region" evidence="1">
    <location>
        <begin position="131"/>
        <end position="158"/>
    </location>
</feature>
<gene>
    <name evidence="3" type="ordered locus">Palpr_0344</name>
</gene>
<evidence type="ECO:0000313" key="3">
    <source>
        <dbReference type="EMBL" id="ADQ78505.1"/>
    </source>
</evidence>
<feature type="compositionally biased region" description="Basic and acidic residues" evidence="2">
    <location>
        <begin position="10"/>
        <end position="20"/>
    </location>
</feature>
<feature type="compositionally biased region" description="Polar residues" evidence="2">
    <location>
        <begin position="24"/>
        <end position="43"/>
    </location>
</feature>
<keyword evidence="1" id="KW-0175">Coiled coil</keyword>
<dbReference type="AlphaFoldDB" id="E4T1B1"/>
<sequence>MGLFDVFKRKNSDEQFKESEQQSDEPNSVDTSEQNLLNNGDFSSTNKSLSAELPIDEIYKYLQFDFESRGYEDALSNPDISYRDMNKKLIVSNLKVIFKQTKQTYTDNLNRTDFHISSRSQAGLVDIVELLKNQKSMLTEHLKEVIKMEEDLEKEEDYMIGMLLSYERGFLRGLAALSLETLNIKR</sequence>
<dbReference type="KEGG" id="ppn:Palpr_0344"/>
<dbReference type="Proteomes" id="UP000008718">
    <property type="component" value="Chromosome"/>
</dbReference>
<proteinExistence type="predicted"/>
<protein>
    <submittedName>
        <fullName evidence="3">Uncharacterized protein</fullName>
    </submittedName>
</protein>
<dbReference type="RefSeq" id="WP_013443874.1">
    <property type="nucleotide sequence ID" value="NC_014734.1"/>
</dbReference>
<dbReference type="STRING" id="694427.Palpr_0344"/>
<dbReference type="OrthoDB" id="1097927at2"/>
<organism evidence="3 4">
    <name type="scientific">Paludibacter propionicigenes (strain DSM 17365 / JCM 13257 / WB4)</name>
    <dbReference type="NCBI Taxonomy" id="694427"/>
    <lineage>
        <taxon>Bacteria</taxon>
        <taxon>Pseudomonadati</taxon>
        <taxon>Bacteroidota</taxon>
        <taxon>Bacteroidia</taxon>
        <taxon>Bacteroidales</taxon>
        <taxon>Paludibacteraceae</taxon>
        <taxon>Paludibacter</taxon>
    </lineage>
</organism>
<reference key="1">
    <citation type="submission" date="2010-11" db="EMBL/GenBank/DDBJ databases">
        <title>The complete genome of Paludibacter propionicigenes DSM 17365.</title>
        <authorList>
            <consortium name="US DOE Joint Genome Institute (JGI-PGF)"/>
            <person name="Lucas S."/>
            <person name="Copeland A."/>
            <person name="Lapidus A."/>
            <person name="Bruce D."/>
            <person name="Goodwin L."/>
            <person name="Pitluck S."/>
            <person name="Kyrpides N."/>
            <person name="Mavromatis K."/>
            <person name="Ivanova N."/>
            <person name="Munk A.C."/>
            <person name="Brettin T."/>
            <person name="Detter J.C."/>
            <person name="Han C."/>
            <person name="Tapia R."/>
            <person name="Land M."/>
            <person name="Hauser L."/>
            <person name="Markowitz V."/>
            <person name="Cheng J.-F."/>
            <person name="Hugenholtz P."/>
            <person name="Woyke T."/>
            <person name="Wu D."/>
            <person name="Gronow S."/>
            <person name="Wellnitz S."/>
            <person name="Brambilla E."/>
            <person name="Klenk H.-P."/>
            <person name="Eisen J.A."/>
        </authorList>
    </citation>
    <scope>NUCLEOTIDE SEQUENCE</scope>
    <source>
        <strain>WB4</strain>
    </source>
</reference>
<accession>E4T1B1</accession>
<feature type="region of interest" description="Disordered" evidence="2">
    <location>
        <begin position="10"/>
        <end position="43"/>
    </location>
</feature>
<evidence type="ECO:0000256" key="2">
    <source>
        <dbReference type="SAM" id="MobiDB-lite"/>
    </source>
</evidence>